<dbReference type="GO" id="GO:0010197">
    <property type="term" value="P:polar nucleus fusion"/>
    <property type="evidence" value="ECO:0007669"/>
    <property type="project" value="TreeGrafter"/>
</dbReference>
<gene>
    <name evidence="2" type="ORF">I3842_01G306800</name>
</gene>
<dbReference type="GO" id="GO:0005634">
    <property type="term" value="C:nucleus"/>
    <property type="evidence" value="ECO:0007669"/>
    <property type="project" value="TreeGrafter"/>
</dbReference>
<protein>
    <recommendedName>
        <fullName evidence="4">HMG box domain-containing protein</fullName>
    </recommendedName>
</protein>
<evidence type="ECO:0000313" key="2">
    <source>
        <dbReference type="EMBL" id="KAG6735139.1"/>
    </source>
</evidence>
<comment type="caution">
    <text evidence="2">The sequence shown here is derived from an EMBL/GenBank/DDBJ whole genome shotgun (WGS) entry which is preliminary data.</text>
</comment>
<organism evidence="2 3">
    <name type="scientific">Carya illinoinensis</name>
    <name type="common">Pecan</name>
    <dbReference type="NCBI Taxonomy" id="32201"/>
    <lineage>
        <taxon>Eukaryota</taxon>
        <taxon>Viridiplantae</taxon>
        <taxon>Streptophyta</taxon>
        <taxon>Embryophyta</taxon>
        <taxon>Tracheophyta</taxon>
        <taxon>Spermatophyta</taxon>
        <taxon>Magnoliopsida</taxon>
        <taxon>eudicotyledons</taxon>
        <taxon>Gunneridae</taxon>
        <taxon>Pentapetalae</taxon>
        <taxon>rosids</taxon>
        <taxon>fabids</taxon>
        <taxon>Fagales</taxon>
        <taxon>Juglandaceae</taxon>
        <taxon>Carya</taxon>
    </lineage>
</organism>
<dbReference type="PANTHER" id="PTHR47658">
    <property type="entry name" value="HIGH MOBILITY GROUP B PROTEIN 12-RELATED"/>
    <property type="match status" value="1"/>
</dbReference>
<dbReference type="Proteomes" id="UP000811246">
    <property type="component" value="Chromosome 1"/>
</dbReference>
<reference evidence="2" key="1">
    <citation type="submission" date="2021-01" db="EMBL/GenBank/DDBJ databases">
        <authorList>
            <person name="Lovell J.T."/>
            <person name="Bentley N."/>
            <person name="Bhattarai G."/>
            <person name="Jenkins J.W."/>
            <person name="Sreedasyam A."/>
            <person name="Alarcon Y."/>
            <person name="Bock C."/>
            <person name="Boston L."/>
            <person name="Carlson J."/>
            <person name="Cervantes K."/>
            <person name="Clermont K."/>
            <person name="Krom N."/>
            <person name="Kubenka K."/>
            <person name="Mamidi S."/>
            <person name="Mattison C."/>
            <person name="Monteros M."/>
            <person name="Pisani C."/>
            <person name="Plott C."/>
            <person name="Rajasekar S."/>
            <person name="Rhein H.S."/>
            <person name="Rohla C."/>
            <person name="Song M."/>
            <person name="Hilaire R.S."/>
            <person name="Shu S."/>
            <person name="Wells L."/>
            <person name="Wang X."/>
            <person name="Webber J."/>
            <person name="Heerema R.J."/>
            <person name="Klein P."/>
            <person name="Conner P."/>
            <person name="Grauke L."/>
            <person name="Grimwood J."/>
            <person name="Schmutz J."/>
            <person name="Randall J.J."/>
        </authorList>
    </citation>
    <scope>NUCLEOTIDE SEQUENCE</scope>
    <source>
        <tissue evidence="2">Leaf</tissue>
    </source>
</reference>
<name>A0A922G5C9_CARIL</name>
<dbReference type="PANTHER" id="PTHR47658:SF2">
    <property type="entry name" value="HMG-BOX (HIGH MOBILITY GROUP) DNA-BINDING FAMILY PROTEIN"/>
    <property type="match status" value="1"/>
</dbReference>
<feature type="coiled-coil region" evidence="1">
    <location>
        <begin position="174"/>
        <end position="201"/>
    </location>
</feature>
<keyword evidence="1" id="KW-0175">Coiled coil</keyword>
<dbReference type="AlphaFoldDB" id="A0A922G5C9"/>
<dbReference type="EMBL" id="CM031825">
    <property type="protein sequence ID" value="KAG6735139.1"/>
    <property type="molecule type" value="Genomic_DNA"/>
</dbReference>
<proteinExistence type="predicted"/>
<dbReference type="GO" id="GO:0003677">
    <property type="term" value="F:DNA binding"/>
    <property type="evidence" value="ECO:0007669"/>
    <property type="project" value="TreeGrafter"/>
</dbReference>
<evidence type="ECO:0000256" key="1">
    <source>
        <dbReference type="SAM" id="Coils"/>
    </source>
</evidence>
<accession>A0A922G5C9</accession>
<evidence type="ECO:0000313" key="3">
    <source>
        <dbReference type="Proteomes" id="UP000811246"/>
    </source>
</evidence>
<sequence>MGGKLLLIMPRPITREARERKPTLEEIKRRCTKKSKVAEQLGAWSLDALMANPPRNRKRVRAVRRAPDGSAFRKCNSCGVSVAIALADLHECETKKVVVQRFRGVSERPNVVKPTFGDQPRSAFRVFMESFVKTCKTINVITIDQNGLDTWKNMSKEERKPYIIEAERVNHSYGKALLEEVDNLQEDLNDIKDMLQVNDEADSAMVGKHSQFYEGYEDYENSNSFDSFQSVETE</sequence>
<evidence type="ECO:0008006" key="4">
    <source>
        <dbReference type="Google" id="ProtNLM"/>
    </source>
</evidence>